<dbReference type="SUPFAM" id="SSF52540">
    <property type="entry name" value="P-loop containing nucleoside triphosphate hydrolases"/>
    <property type="match status" value="1"/>
</dbReference>
<evidence type="ECO:0000256" key="2">
    <source>
        <dbReference type="ARBA" id="ARBA00022679"/>
    </source>
</evidence>
<protein>
    <recommendedName>
        <fullName evidence="1">(d)CMP kinase</fullName>
        <ecNumber evidence="1">2.7.4.25</ecNumber>
    </recommendedName>
</protein>
<dbReference type="AlphaFoldDB" id="A0A1F4XJM8"/>
<comment type="catalytic activity">
    <reaction evidence="7">
        <text>CMP + ATP = CDP + ADP</text>
        <dbReference type="Rhea" id="RHEA:11600"/>
        <dbReference type="ChEBI" id="CHEBI:30616"/>
        <dbReference type="ChEBI" id="CHEBI:58069"/>
        <dbReference type="ChEBI" id="CHEBI:60377"/>
        <dbReference type="ChEBI" id="CHEBI:456216"/>
        <dbReference type="EC" id="2.7.4.25"/>
    </reaction>
</comment>
<dbReference type="EC" id="2.7.4.25" evidence="1"/>
<evidence type="ECO:0000256" key="3">
    <source>
        <dbReference type="ARBA" id="ARBA00022741"/>
    </source>
</evidence>
<keyword evidence="3" id="KW-0547">Nucleotide-binding</keyword>
<reference evidence="8 9" key="1">
    <citation type="journal article" date="2016" name="Nat. Commun.">
        <title>Thousands of microbial genomes shed light on interconnected biogeochemical processes in an aquifer system.</title>
        <authorList>
            <person name="Anantharaman K."/>
            <person name="Brown C.T."/>
            <person name="Hug L.A."/>
            <person name="Sharon I."/>
            <person name="Castelle C.J."/>
            <person name="Probst A.J."/>
            <person name="Thomas B.C."/>
            <person name="Singh A."/>
            <person name="Wilkins M.J."/>
            <person name="Karaoz U."/>
            <person name="Brodie E.L."/>
            <person name="Williams K.H."/>
            <person name="Hubbard S.S."/>
            <person name="Banfield J.F."/>
        </authorList>
    </citation>
    <scope>NUCLEOTIDE SEQUENCE [LARGE SCALE GENOMIC DNA]</scope>
</reference>
<evidence type="ECO:0000256" key="1">
    <source>
        <dbReference type="ARBA" id="ARBA00012906"/>
    </source>
</evidence>
<keyword evidence="5" id="KW-0067">ATP-binding</keyword>
<evidence type="ECO:0000256" key="4">
    <source>
        <dbReference type="ARBA" id="ARBA00022777"/>
    </source>
</evidence>
<dbReference type="CDD" id="cd02020">
    <property type="entry name" value="CMPK"/>
    <property type="match status" value="1"/>
</dbReference>
<accession>A0A1F4XJM8</accession>
<proteinExistence type="predicted"/>
<dbReference type="Gene3D" id="3.40.50.300">
    <property type="entry name" value="P-loop containing nucleotide triphosphate hydrolases"/>
    <property type="match status" value="1"/>
</dbReference>
<keyword evidence="4" id="KW-0418">Kinase</keyword>
<dbReference type="Proteomes" id="UP000177521">
    <property type="component" value="Unassembled WGS sequence"/>
</dbReference>
<organism evidence="8 9">
    <name type="scientific">Candidatus Abawacabacteria bacterium RIFCSPHIGHO2_01_FULL_46_8</name>
    <dbReference type="NCBI Taxonomy" id="1817815"/>
    <lineage>
        <taxon>Bacteria</taxon>
        <taxon>Candidatus Abawacaibacteriota</taxon>
    </lineage>
</organism>
<dbReference type="GO" id="GO:0036431">
    <property type="term" value="F:dCMP kinase activity"/>
    <property type="evidence" value="ECO:0007669"/>
    <property type="project" value="InterPro"/>
</dbReference>
<dbReference type="Pfam" id="PF13189">
    <property type="entry name" value="Cytidylate_kin2"/>
    <property type="match status" value="1"/>
</dbReference>
<comment type="caution">
    <text evidence="8">The sequence shown here is derived from an EMBL/GenBank/DDBJ whole genome shotgun (WGS) entry which is preliminary data.</text>
</comment>
<dbReference type="InterPro" id="IPR011994">
    <property type="entry name" value="Cytidylate_kinase_dom"/>
</dbReference>
<dbReference type="GO" id="GO:0036430">
    <property type="term" value="F:CMP kinase activity"/>
    <property type="evidence" value="ECO:0007669"/>
    <property type="project" value="RHEA"/>
</dbReference>
<name>A0A1F4XJM8_9BACT</name>
<keyword evidence="2" id="KW-0808">Transferase</keyword>
<dbReference type="InterPro" id="IPR027417">
    <property type="entry name" value="P-loop_NTPase"/>
</dbReference>
<evidence type="ECO:0000256" key="6">
    <source>
        <dbReference type="ARBA" id="ARBA00047615"/>
    </source>
</evidence>
<dbReference type="GO" id="GO:0005524">
    <property type="term" value="F:ATP binding"/>
    <property type="evidence" value="ECO:0007669"/>
    <property type="project" value="UniProtKB-KW"/>
</dbReference>
<evidence type="ECO:0000256" key="5">
    <source>
        <dbReference type="ARBA" id="ARBA00022840"/>
    </source>
</evidence>
<evidence type="ECO:0000313" key="9">
    <source>
        <dbReference type="Proteomes" id="UP000177521"/>
    </source>
</evidence>
<comment type="catalytic activity">
    <reaction evidence="6">
        <text>dCMP + ATP = dCDP + ADP</text>
        <dbReference type="Rhea" id="RHEA:25094"/>
        <dbReference type="ChEBI" id="CHEBI:30616"/>
        <dbReference type="ChEBI" id="CHEBI:57566"/>
        <dbReference type="ChEBI" id="CHEBI:58593"/>
        <dbReference type="ChEBI" id="CHEBI:456216"/>
        <dbReference type="EC" id="2.7.4.25"/>
    </reaction>
</comment>
<dbReference type="EMBL" id="MEWS01000027">
    <property type="protein sequence ID" value="OGC81912.1"/>
    <property type="molecule type" value="Genomic_DNA"/>
</dbReference>
<sequence length="184" mass="20809">MIISISGTPGSGKTTVADILAKDLGYASYYMGGLRRQLAKEKGMTIDELNKLGEQEAFTDKDIDEYQRKLGKEQDNFIIQGRTSFYFIPHSFKVFLDVDADEGARRVYQQFKAGEWSVRNEDEPQSLAAAKQHLAARCASDTKRYLKYYGFDCYAKKHYDLVIDTTKKTPAAIVAEIKANLPKQ</sequence>
<gene>
    <name evidence="8" type="ORF">A2788_02150</name>
</gene>
<evidence type="ECO:0000313" key="8">
    <source>
        <dbReference type="EMBL" id="OGC81912.1"/>
    </source>
</evidence>
<evidence type="ECO:0000256" key="7">
    <source>
        <dbReference type="ARBA" id="ARBA00048478"/>
    </source>
</evidence>